<dbReference type="GO" id="GO:0005829">
    <property type="term" value="C:cytosol"/>
    <property type="evidence" value="ECO:0007669"/>
    <property type="project" value="TreeGrafter"/>
</dbReference>
<dbReference type="InterPro" id="IPR011576">
    <property type="entry name" value="Pyridox_Oxase_N"/>
</dbReference>
<dbReference type="GO" id="GO:0070967">
    <property type="term" value="F:coenzyme F420 binding"/>
    <property type="evidence" value="ECO:0007669"/>
    <property type="project" value="TreeGrafter"/>
</dbReference>
<organism evidence="3 4">
    <name type="scientific">Microbispora triticiradicis</name>
    <dbReference type="NCBI Taxonomy" id="2200763"/>
    <lineage>
        <taxon>Bacteria</taxon>
        <taxon>Bacillati</taxon>
        <taxon>Actinomycetota</taxon>
        <taxon>Actinomycetes</taxon>
        <taxon>Streptosporangiales</taxon>
        <taxon>Streptosporangiaceae</taxon>
        <taxon>Microbispora</taxon>
    </lineage>
</organism>
<proteinExistence type="predicted"/>
<dbReference type="PANTHER" id="PTHR35176">
    <property type="entry name" value="HEME OXYGENASE HI_0854-RELATED"/>
    <property type="match status" value="1"/>
</dbReference>
<dbReference type="OrthoDB" id="9812086at2"/>
<gene>
    <name evidence="3" type="ORF">FED44_19195</name>
</gene>
<evidence type="ECO:0000313" key="4">
    <source>
        <dbReference type="Proteomes" id="UP000309033"/>
    </source>
</evidence>
<dbReference type="InterPro" id="IPR012349">
    <property type="entry name" value="Split_barrel_FMN-bd"/>
</dbReference>
<feature type="domain" description="Pyridoxamine 5'-phosphate oxidase N-terminal" evidence="2">
    <location>
        <begin position="6"/>
        <end position="145"/>
    </location>
</feature>
<evidence type="ECO:0000259" key="2">
    <source>
        <dbReference type="Pfam" id="PF01243"/>
    </source>
</evidence>
<dbReference type="SUPFAM" id="SSF50475">
    <property type="entry name" value="FMN-binding split barrel"/>
    <property type="match status" value="1"/>
</dbReference>
<reference evidence="3" key="1">
    <citation type="submission" date="2019-05" db="EMBL/GenBank/DDBJ databases">
        <title>Isolation, diversity and antifungal activity of Actinobacteria from wheat.</title>
        <authorList>
            <person name="Yu B."/>
        </authorList>
    </citation>
    <scope>NUCLEOTIDE SEQUENCE [LARGE SCALE GENOMIC DNA]</scope>
    <source>
        <strain evidence="3">NEAU-HEGS1-5</strain>
    </source>
</reference>
<accession>A0A5R8YWW4</accession>
<keyword evidence="1" id="KW-0560">Oxidoreductase</keyword>
<dbReference type="Proteomes" id="UP000309033">
    <property type="component" value="Unassembled WGS sequence"/>
</dbReference>
<sequence length="149" mass="16710">MPESRARELFAVARVARLATAGAEGAPRLVPVTFATAYDGGHDPEATGSRDLVVTAVDHKPKSTTDLRRLRDIRDEPRVCLLADHYEEDWERLWWVRADGRARVVEDGPERDQAAAWLAAKYAQYRERPPAGPAILVEIDRWSGWSYAG</sequence>
<dbReference type="InterPro" id="IPR019967">
    <property type="entry name" value="F420-dep_enz_PPOX_Rv0121"/>
</dbReference>
<evidence type="ECO:0000256" key="1">
    <source>
        <dbReference type="ARBA" id="ARBA00023002"/>
    </source>
</evidence>
<dbReference type="PANTHER" id="PTHR35176:SF2">
    <property type="entry name" value="F420H(2)-DEPENDENT REDUCTASE RV1155"/>
    <property type="match status" value="1"/>
</dbReference>
<dbReference type="NCBIfam" id="TIGR03668">
    <property type="entry name" value="Rv0121_F420"/>
    <property type="match status" value="1"/>
</dbReference>
<keyword evidence="4" id="KW-1185">Reference proteome</keyword>
<comment type="caution">
    <text evidence="3">The sequence shown here is derived from an EMBL/GenBank/DDBJ whole genome shotgun (WGS) entry which is preliminary data.</text>
</comment>
<dbReference type="Gene3D" id="2.30.110.10">
    <property type="entry name" value="Electron Transport, Fmn-binding Protein, Chain A"/>
    <property type="match status" value="1"/>
</dbReference>
<evidence type="ECO:0000313" key="3">
    <source>
        <dbReference type="EMBL" id="TLP58002.1"/>
    </source>
</evidence>
<protein>
    <submittedName>
        <fullName evidence="3">TIGR03668 family PPOX class F420-dependent oxidoreductase</fullName>
    </submittedName>
</protein>
<name>A0A5R8YWW4_9ACTN</name>
<dbReference type="Pfam" id="PF01243">
    <property type="entry name" value="PNPOx_N"/>
    <property type="match status" value="1"/>
</dbReference>
<dbReference type="GO" id="GO:0016627">
    <property type="term" value="F:oxidoreductase activity, acting on the CH-CH group of donors"/>
    <property type="evidence" value="ECO:0007669"/>
    <property type="project" value="TreeGrafter"/>
</dbReference>
<dbReference type="InterPro" id="IPR052019">
    <property type="entry name" value="F420H2_bilvrd_red/Heme_oxyg"/>
</dbReference>
<dbReference type="AlphaFoldDB" id="A0A5R8YWW4"/>
<dbReference type="EMBL" id="VANP01000007">
    <property type="protein sequence ID" value="TLP58002.1"/>
    <property type="molecule type" value="Genomic_DNA"/>
</dbReference>